<proteinExistence type="predicted"/>
<organism evidence="1 2">
    <name type="scientific">Pseudomonas syringae pv. helianthi</name>
    <dbReference type="NCBI Taxonomy" id="251654"/>
    <lineage>
        <taxon>Bacteria</taxon>
        <taxon>Pseudomonadati</taxon>
        <taxon>Pseudomonadota</taxon>
        <taxon>Gammaproteobacteria</taxon>
        <taxon>Pseudomonadales</taxon>
        <taxon>Pseudomonadaceae</taxon>
        <taxon>Pseudomonas</taxon>
    </lineage>
</organism>
<evidence type="ECO:0000313" key="1">
    <source>
        <dbReference type="EMBL" id="KPX48717.1"/>
    </source>
</evidence>
<reference evidence="1 2" key="1">
    <citation type="submission" date="2015-09" db="EMBL/GenBank/DDBJ databases">
        <title>Genome announcement of multiple Pseudomonas syringae strains.</title>
        <authorList>
            <person name="Thakur S."/>
            <person name="Wang P.W."/>
            <person name="Gong Y."/>
            <person name="Weir B.S."/>
            <person name="Guttman D.S."/>
        </authorList>
    </citation>
    <scope>NUCLEOTIDE SEQUENCE [LARGE SCALE GENOMIC DNA]</scope>
    <source>
        <strain evidence="1 2">ICMP4531</strain>
    </source>
</reference>
<gene>
    <name evidence="1" type="ORF">ALO68_03274</name>
</gene>
<dbReference type="PATRIC" id="fig|251654.3.peg.4360"/>
<comment type="caution">
    <text evidence="1">The sequence shown here is derived from an EMBL/GenBank/DDBJ whole genome shotgun (WGS) entry which is preliminary data.</text>
</comment>
<sequence length="110" mass="12334">MQVEAKIPLAVFRIKRNGQSLKKAFLDVLHQLGAAIVALAAKVTALPSVMDEVAIALVICKAVQPELELDGDLLLRNVKRQIKRLKVRHEECPISYFYVFPSHVNLRQSC</sequence>
<dbReference type="Proteomes" id="UP000050557">
    <property type="component" value="Unassembled WGS sequence"/>
</dbReference>
<evidence type="ECO:0000313" key="2">
    <source>
        <dbReference type="Proteomes" id="UP000050557"/>
    </source>
</evidence>
<protein>
    <submittedName>
        <fullName evidence="1">Uncharacterized protein</fullName>
    </submittedName>
</protein>
<name>A0A0P9RXF6_9PSED</name>
<dbReference type="AlphaFoldDB" id="A0A0P9RXF6"/>
<accession>A0A0P9RXF6</accession>
<dbReference type="EMBL" id="LJQM01000038">
    <property type="protein sequence ID" value="KPX48717.1"/>
    <property type="molecule type" value="Genomic_DNA"/>
</dbReference>